<sequence>MVDINRPWVVDTPELSGRFPIYTRGNTGEVAGRVSTPLSWSSIGGWPAEIQWRKALVEFGAFDEDEFRPDEMDITALIHGYIYMNLSIARVFGVRMPGASAELMDRAYLGESAGVKPYVAEPGDDAPQYTERIMATVQRVLGARSRPDLEEDARRAAELRAARPDFAAMSDRELLAHHHKIMTGHYGGVLRKHLLMVYESTLVTGMLQEVIAELSDPTLEVRLMGGWGGVASAAPTIGLWRLSRTVRGSGTLTAEFEAGDMAGLDGRLRALSDPDARAFVADFDAFLFEYGSRSTDEWEALPATWETHPHIALGLVDRMRLQSDERSPESLAPRVREEREELTRRLRERLADRPELLGKLDTALQAMAVWMPARELSKTTTIRVLQEARLPFRELGRRHVERGLLESIDDIGLLDIDELGTLIDDPEAVLPLIPERKKWKAELEALEPPFVVDGAVPPVTQWAKRSAPAASPGRSGDVLTGLGACPGAATGRARVIHDPADAIGLEPGEILVAPVTDPGWTPLFASALGVVVNVGSPLSHAAIVSRELGIPAVLAVEQATKRIADGTLITVDGTAGTVTIH</sequence>
<proteinExistence type="predicted"/>
<gene>
    <name evidence="2" type="ORF">F8568_023095</name>
</gene>
<dbReference type="InterPro" id="IPR051549">
    <property type="entry name" value="PEP_Utilizing_Enz"/>
</dbReference>
<organism evidence="2 3">
    <name type="scientific">Actinomadura physcomitrii</name>
    <dbReference type="NCBI Taxonomy" id="2650748"/>
    <lineage>
        <taxon>Bacteria</taxon>
        <taxon>Bacillati</taxon>
        <taxon>Actinomycetota</taxon>
        <taxon>Actinomycetes</taxon>
        <taxon>Streptosporangiales</taxon>
        <taxon>Thermomonosporaceae</taxon>
        <taxon>Actinomadura</taxon>
    </lineage>
</organism>
<accession>A0A6I4MEA5</accession>
<dbReference type="PANTHER" id="PTHR43615">
    <property type="entry name" value="PHOSPHOENOLPYRUVATE SYNTHASE-RELATED"/>
    <property type="match status" value="1"/>
</dbReference>
<dbReference type="SUPFAM" id="SSF52009">
    <property type="entry name" value="Phosphohistidine domain"/>
    <property type="match status" value="1"/>
</dbReference>
<evidence type="ECO:0000313" key="2">
    <source>
        <dbReference type="EMBL" id="MWA03210.1"/>
    </source>
</evidence>
<dbReference type="RefSeq" id="WP_151595755.1">
    <property type="nucleotide sequence ID" value="NZ_WBMS02000018.1"/>
</dbReference>
<evidence type="ECO:0000259" key="1">
    <source>
        <dbReference type="Pfam" id="PF00391"/>
    </source>
</evidence>
<protein>
    <submittedName>
        <fullName evidence="2">Phosphoenolpyruvate-utilizing protein</fullName>
    </submittedName>
</protein>
<name>A0A6I4MEA5_9ACTN</name>
<feature type="domain" description="PEP-utilising enzyme mobile" evidence="1">
    <location>
        <begin position="506"/>
        <end position="576"/>
    </location>
</feature>
<dbReference type="PANTHER" id="PTHR43615:SF1">
    <property type="entry name" value="PPDK_N DOMAIN-CONTAINING PROTEIN"/>
    <property type="match status" value="1"/>
</dbReference>
<dbReference type="InterPro" id="IPR036637">
    <property type="entry name" value="Phosphohistidine_dom_sf"/>
</dbReference>
<evidence type="ECO:0000313" key="3">
    <source>
        <dbReference type="Proteomes" id="UP000462055"/>
    </source>
</evidence>
<dbReference type="Gene3D" id="3.50.30.10">
    <property type="entry name" value="Phosphohistidine domain"/>
    <property type="match status" value="1"/>
</dbReference>
<comment type="caution">
    <text evidence="2">The sequence shown here is derived from an EMBL/GenBank/DDBJ whole genome shotgun (WGS) entry which is preliminary data.</text>
</comment>
<dbReference type="InterPro" id="IPR008279">
    <property type="entry name" value="PEP-util_enz_mobile_dom"/>
</dbReference>
<dbReference type="GO" id="GO:0016772">
    <property type="term" value="F:transferase activity, transferring phosphorus-containing groups"/>
    <property type="evidence" value="ECO:0007669"/>
    <property type="project" value="InterPro"/>
</dbReference>
<keyword evidence="3" id="KW-1185">Reference proteome</keyword>
<dbReference type="EMBL" id="WBMS02000018">
    <property type="protein sequence ID" value="MWA03210.1"/>
    <property type="molecule type" value="Genomic_DNA"/>
</dbReference>
<reference evidence="2" key="1">
    <citation type="submission" date="2019-12" db="EMBL/GenBank/DDBJ databases">
        <title>Actinomadura physcomitrii sp. nov., a novel actinomycete isolated from moss [Physcomitrium sphaericum (Ludw) Fuernr].</title>
        <authorList>
            <person name="Zhuang X."/>
        </authorList>
    </citation>
    <scope>NUCLEOTIDE SEQUENCE [LARGE SCALE GENOMIC DNA]</scope>
    <source>
        <strain evidence="2">LD22</strain>
    </source>
</reference>
<dbReference type="Proteomes" id="UP000462055">
    <property type="component" value="Unassembled WGS sequence"/>
</dbReference>
<dbReference type="Pfam" id="PF00391">
    <property type="entry name" value="PEP-utilizers"/>
    <property type="match status" value="1"/>
</dbReference>
<dbReference type="AlphaFoldDB" id="A0A6I4MEA5"/>